<evidence type="ECO:0000256" key="10">
    <source>
        <dbReference type="ARBA" id="ARBA00034617"/>
    </source>
</evidence>
<dbReference type="VEuPathDB" id="AmoebaDB:EHI5A_218850"/>
<dbReference type="SUPFAM" id="SSF52540">
    <property type="entry name" value="P-loop containing nucleoside triphosphate hydrolases"/>
    <property type="match status" value="1"/>
</dbReference>
<keyword evidence="7" id="KW-0238">DNA-binding</keyword>
<dbReference type="AlphaFoldDB" id="A0A5K1UEW0"/>
<dbReference type="GO" id="GO:0005524">
    <property type="term" value="F:ATP binding"/>
    <property type="evidence" value="ECO:0007669"/>
    <property type="project" value="UniProtKB-KW"/>
</dbReference>
<dbReference type="Pfam" id="PF16124">
    <property type="entry name" value="RecQ_Zn_bind"/>
    <property type="match status" value="1"/>
</dbReference>
<dbReference type="Gene3D" id="3.40.50.300">
    <property type="entry name" value="P-loop containing nucleotide triphosphate hydrolases"/>
    <property type="match status" value="2"/>
</dbReference>
<comment type="caution">
    <text evidence="15">The sequence shown here is derived from an EMBL/GenBank/DDBJ whole genome shotgun (WGS) entry which is preliminary data.</text>
</comment>
<accession>A0A5K1UEW0</accession>
<dbReference type="VEuPathDB" id="AmoebaDB:EHI_023090"/>
<dbReference type="PROSITE" id="PS51192">
    <property type="entry name" value="HELICASE_ATP_BIND_1"/>
    <property type="match status" value="1"/>
</dbReference>
<evidence type="ECO:0000256" key="7">
    <source>
        <dbReference type="ARBA" id="ARBA00023125"/>
    </source>
</evidence>
<dbReference type="Pfam" id="PF00271">
    <property type="entry name" value="Helicase_C"/>
    <property type="match status" value="1"/>
</dbReference>
<dbReference type="InterPro" id="IPR004589">
    <property type="entry name" value="DNA_helicase_ATP-dep_RecQ"/>
</dbReference>
<keyword evidence="8" id="KW-0413">Isomerase</keyword>
<keyword evidence="6 11" id="KW-0067">ATP-binding</keyword>
<dbReference type="EMBL" id="BDEQ01000001">
    <property type="protein sequence ID" value="GAT92320.1"/>
    <property type="molecule type" value="Genomic_DNA"/>
</dbReference>
<feature type="compositionally biased region" description="Polar residues" evidence="12">
    <location>
        <begin position="462"/>
        <end position="476"/>
    </location>
</feature>
<dbReference type="InterPro" id="IPR032284">
    <property type="entry name" value="RecQ_Zn-bd"/>
</dbReference>
<keyword evidence="9 11" id="KW-0539">Nucleus</keyword>
<dbReference type="InterPro" id="IPR011545">
    <property type="entry name" value="DEAD/DEAH_box_helicase_dom"/>
</dbReference>
<comment type="catalytic activity">
    <reaction evidence="11">
        <text>ATP + H2O = ADP + phosphate + H(+)</text>
        <dbReference type="Rhea" id="RHEA:13065"/>
        <dbReference type="ChEBI" id="CHEBI:15377"/>
        <dbReference type="ChEBI" id="CHEBI:15378"/>
        <dbReference type="ChEBI" id="CHEBI:30616"/>
        <dbReference type="ChEBI" id="CHEBI:43474"/>
        <dbReference type="ChEBI" id="CHEBI:456216"/>
    </reaction>
</comment>
<dbReference type="FunFam" id="3.40.50.300:FF:002061">
    <property type="entry name" value="RecQ family DNA helicase"/>
    <property type="match status" value="1"/>
</dbReference>
<evidence type="ECO:0000256" key="4">
    <source>
        <dbReference type="ARBA" id="ARBA00022801"/>
    </source>
</evidence>
<dbReference type="GO" id="GO:0043138">
    <property type="term" value="F:3'-5' DNA helicase activity"/>
    <property type="evidence" value="ECO:0007669"/>
    <property type="project" value="UniProtKB-EC"/>
</dbReference>
<organism evidence="15 16">
    <name type="scientific">Entamoeba histolytica</name>
    <dbReference type="NCBI Taxonomy" id="5759"/>
    <lineage>
        <taxon>Eukaryota</taxon>
        <taxon>Amoebozoa</taxon>
        <taxon>Evosea</taxon>
        <taxon>Archamoebae</taxon>
        <taxon>Mastigamoebida</taxon>
        <taxon>Entamoebidae</taxon>
        <taxon>Entamoeba</taxon>
    </lineage>
</organism>
<dbReference type="InterPro" id="IPR014001">
    <property type="entry name" value="Helicase_ATP-bd"/>
</dbReference>
<evidence type="ECO:0000256" key="6">
    <source>
        <dbReference type="ARBA" id="ARBA00022840"/>
    </source>
</evidence>
<dbReference type="CDD" id="cd18794">
    <property type="entry name" value="SF2_C_RecQ"/>
    <property type="match status" value="1"/>
</dbReference>
<dbReference type="PANTHER" id="PTHR13710:SF153">
    <property type="entry name" value="RECQ-LIKE DNA HELICASE BLM"/>
    <property type="match status" value="1"/>
</dbReference>
<feature type="compositionally biased region" description="Basic and acidic residues" evidence="12">
    <location>
        <begin position="477"/>
        <end position="509"/>
    </location>
</feature>
<feature type="region of interest" description="Disordered" evidence="12">
    <location>
        <begin position="462"/>
        <end position="509"/>
    </location>
</feature>
<comment type="subcellular location">
    <subcellularLocation>
        <location evidence="1 11">Nucleus</location>
    </subcellularLocation>
</comment>
<dbReference type="GO" id="GO:0005737">
    <property type="term" value="C:cytoplasm"/>
    <property type="evidence" value="ECO:0007669"/>
    <property type="project" value="TreeGrafter"/>
</dbReference>
<dbReference type="PROSITE" id="PS51194">
    <property type="entry name" value="HELICASE_CTER"/>
    <property type="match status" value="1"/>
</dbReference>
<dbReference type="InterPro" id="IPR027417">
    <property type="entry name" value="P-loop_NTPase"/>
</dbReference>
<dbReference type="CDD" id="cd17920">
    <property type="entry name" value="DEXHc_RecQ"/>
    <property type="match status" value="1"/>
</dbReference>
<evidence type="ECO:0000256" key="1">
    <source>
        <dbReference type="ARBA" id="ARBA00004123"/>
    </source>
</evidence>
<comment type="catalytic activity">
    <reaction evidence="10 11">
        <text>Couples ATP hydrolysis with the unwinding of duplex DNA by translocating in the 3'-5' direction.</text>
        <dbReference type="EC" id="5.6.2.4"/>
    </reaction>
</comment>
<dbReference type="GO" id="GO:0000724">
    <property type="term" value="P:double-strand break repair via homologous recombination"/>
    <property type="evidence" value="ECO:0007669"/>
    <property type="project" value="TreeGrafter"/>
</dbReference>
<evidence type="ECO:0000256" key="8">
    <source>
        <dbReference type="ARBA" id="ARBA00023235"/>
    </source>
</evidence>
<reference evidence="15 16" key="1">
    <citation type="submission" date="2016-05" db="EMBL/GenBank/DDBJ databases">
        <title>First whole genome sequencing of Entamoeba histolytica HM1:IMSS-clone-6.</title>
        <authorList>
            <person name="Mukherjee Avik.K."/>
            <person name="Izumyama S."/>
            <person name="Nakada-Tsukui K."/>
            <person name="Nozaki T."/>
        </authorList>
    </citation>
    <scope>NUCLEOTIDE SEQUENCE [LARGE SCALE GENOMIC DNA]</scope>
    <source>
        <strain evidence="15 16">HM1:IMSS clone 6</strain>
    </source>
</reference>
<dbReference type="VEuPathDB" id="AmoebaDB:EHI8A_197950"/>
<comment type="similarity">
    <text evidence="2 11">Belongs to the helicase family. RecQ subfamily.</text>
</comment>
<feature type="domain" description="Helicase C-terminal" evidence="14">
    <location>
        <begin position="246"/>
        <end position="394"/>
    </location>
</feature>
<keyword evidence="4 11" id="KW-0378">Hydrolase</keyword>
<gene>
    <name evidence="15" type="ORF">CL6EHI_023090</name>
</gene>
<keyword evidence="3 11" id="KW-0547">Nucleotide-binding</keyword>
<dbReference type="NCBIfam" id="TIGR00614">
    <property type="entry name" value="recQ_fam"/>
    <property type="match status" value="1"/>
</dbReference>
<dbReference type="GO" id="GO:0005694">
    <property type="term" value="C:chromosome"/>
    <property type="evidence" value="ECO:0007669"/>
    <property type="project" value="TreeGrafter"/>
</dbReference>
<dbReference type="EC" id="5.6.2.4" evidence="11"/>
<evidence type="ECO:0000256" key="12">
    <source>
        <dbReference type="SAM" id="MobiDB-lite"/>
    </source>
</evidence>
<dbReference type="Pfam" id="PF00270">
    <property type="entry name" value="DEAD"/>
    <property type="match status" value="1"/>
</dbReference>
<dbReference type="VEuPathDB" id="AmoebaDB:EHI7A_172660"/>
<feature type="domain" description="Helicase ATP-binding" evidence="13">
    <location>
        <begin position="45"/>
        <end position="219"/>
    </location>
</feature>
<evidence type="ECO:0000313" key="15">
    <source>
        <dbReference type="EMBL" id="GAT92320.1"/>
    </source>
</evidence>
<evidence type="ECO:0000256" key="11">
    <source>
        <dbReference type="RuleBase" id="RU364117"/>
    </source>
</evidence>
<sequence>MFKPLFAQKPITKTISIERYEQRIDETLHKCFNIQSFRPQQREIILSTLQHKDTLVIMPTGGGKSLCFQLQPVLTERITIVISPLIALMQNQVDGLNKRGITSFILNSTLSKSEATKVLSILNSSNPELYLLYVTPEQIKTQRFQNIMKKLYSIKKLGMFAVDEAHCISQWGHDFRPSYLELSYLKKTYPDIPIIALTATATSKVKEDIIKSLELKNPQIFTSSFDRPNIYFKVIYKDLYETPIQILTQILHQHEKEGGIIYCSTRMECELIEKYISTNGYPVAKYHAGMKSEERETIQKKWESGEVNVVVATIAFGMGIDRGDVRFVIHWNIPKTIEGFMQEAGRAGRDGKPAESIILFSNDDFEREVALNQETSEIIRELCVECSCRRKCLLKYFGETTFKPNKRCCDLCNENTRVKDDLEKLRMRLIKKNTIRVKHPTPKRSPNGSQCSGFTLASKISNQNSSSQFTTASQMLEEQKKKEDLKPKKNKTNDSHSKKITDFFQVKKE</sequence>
<dbReference type="GO" id="GO:0016787">
    <property type="term" value="F:hydrolase activity"/>
    <property type="evidence" value="ECO:0007669"/>
    <property type="project" value="UniProtKB-KW"/>
</dbReference>
<dbReference type="GO" id="GO:0009378">
    <property type="term" value="F:four-way junction helicase activity"/>
    <property type="evidence" value="ECO:0007669"/>
    <property type="project" value="TreeGrafter"/>
</dbReference>
<evidence type="ECO:0000256" key="2">
    <source>
        <dbReference type="ARBA" id="ARBA00005446"/>
    </source>
</evidence>
<dbReference type="SMART" id="SM00490">
    <property type="entry name" value="HELICc"/>
    <property type="match status" value="1"/>
</dbReference>
<evidence type="ECO:0000256" key="5">
    <source>
        <dbReference type="ARBA" id="ARBA00022806"/>
    </source>
</evidence>
<dbReference type="OMA" id="EVHIVCA"/>
<keyword evidence="5 11" id="KW-0347">Helicase</keyword>
<dbReference type="VEuPathDB" id="AmoebaDB:KM1_271670"/>
<evidence type="ECO:0000313" key="16">
    <source>
        <dbReference type="Proteomes" id="UP000078387"/>
    </source>
</evidence>
<protein>
    <recommendedName>
        <fullName evidence="11">ATP-dependent DNA helicase</fullName>
        <ecNumber evidence="11">5.6.2.4</ecNumber>
    </recommendedName>
</protein>
<dbReference type="Proteomes" id="UP000078387">
    <property type="component" value="Unassembled WGS sequence"/>
</dbReference>
<dbReference type="GO" id="GO:0005634">
    <property type="term" value="C:nucleus"/>
    <property type="evidence" value="ECO:0007669"/>
    <property type="project" value="UniProtKB-SubCell"/>
</dbReference>
<evidence type="ECO:0000256" key="9">
    <source>
        <dbReference type="ARBA" id="ARBA00023242"/>
    </source>
</evidence>
<dbReference type="FunFam" id="3.40.50.300:FF:001834">
    <property type="entry name" value="ATP-dependent DNA helicase"/>
    <property type="match status" value="1"/>
</dbReference>
<dbReference type="PANTHER" id="PTHR13710">
    <property type="entry name" value="DNA HELICASE RECQ FAMILY MEMBER"/>
    <property type="match status" value="1"/>
</dbReference>
<evidence type="ECO:0000256" key="3">
    <source>
        <dbReference type="ARBA" id="ARBA00022741"/>
    </source>
</evidence>
<dbReference type="SMART" id="SM00487">
    <property type="entry name" value="DEXDc"/>
    <property type="match status" value="1"/>
</dbReference>
<dbReference type="InterPro" id="IPR001650">
    <property type="entry name" value="Helicase_C-like"/>
</dbReference>
<evidence type="ECO:0000259" key="13">
    <source>
        <dbReference type="PROSITE" id="PS51192"/>
    </source>
</evidence>
<name>A0A5K1UEW0_ENTHI</name>
<proteinExistence type="inferred from homology"/>
<dbReference type="GO" id="GO:0003677">
    <property type="term" value="F:DNA binding"/>
    <property type="evidence" value="ECO:0007669"/>
    <property type="project" value="UniProtKB-KW"/>
</dbReference>
<evidence type="ECO:0000259" key="14">
    <source>
        <dbReference type="PROSITE" id="PS51194"/>
    </source>
</evidence>